<dbReference type="InterPro" id="IPR050765">
    <property type="entry name" value="Riboflavin_Biosynth_HTPR"/>
</dbReference>
<dbReference type="STRING" id="1423790.BN53_00940"/>
<dbReference type="InterPro" id="IPR002734">
    <property type="entry name" value="RibDG_C"/>
</dbReference>
<dbReference type="PANTHER" id="PTHR38011">
    <property type="entry name" value="DIHYDROFOLATE REDUCTASE FAMILY PROTEIN (AFU_ORTHOLOGUE AFUA_8G06820)"/>
    <property type="match status" value="1"/>
</dbReference>
<dbReference type="PANTHER" id="PTHR38011:SF11">
    <property type="entry name" value="2,5-DIAMINO-6-RIBOSYLAMINO-4(3H)-PYRIMIDINONE 5'-PHOSPHATE REDUCTASE"/>
    <property type="match status" value="1"/>
</dbReference>
<evidence type="ECO:0000313" key="2">
    <source>
        <dbReference type="EMBL" id="CCI84681.1"/>
    </source>
</evidence>
<comment type="caution">
    <text evidence="2">The sequence shown here is derived from an EMBL/GenBank/DDBJ whole genome shotgun (WGS) entry which is preliminary data.</text>
</comment>
<dbReference type="AlphaFoldDB" id="I7LAG7"/>
<dbReference type="Gene3D" id="3.40.430.10">
    <property type="entry name" value="Dihydrofolate Reductase, subunit A"/>
    <property type="match status" value="1"/>
</dbReference>
<dbReference type="Proteomes" id="UP000009311">
    <property type="component" value="Unassembled WGS sequence"/>
</dbReference>
<dbReference type="PATRIC" id="fig|1423790.3.peg.1597"/>
<name>I7LAG7_9LACO</name>
<dbReference type="EMBL" id="CAKD01000010">
    <property type="protein sequence ID" value="CCI84681.1"/>
    <property type="molecule type" value="Genomic_DNA"/>
</dbReference>
<feature type="domain" description="Bacterial bifunctional deaminase-reductase C-terminal" evidence="1">
    <location>
        <begin position="2"/>
        <end position="165"/>
    </location>
</feature>
<keyword evidence="3" id="KW-1185">Reference proteome</keyword>
<dbReference type="RefSeq" id="WP_009559235.1">
    <property type="nucleotide sequence ID" value="NZ_AYZN01000006.1"/>
</dbReference>
<evidence type="ECO:0000313" key="3">
    <source>
        <dbReference type="Proteomes" id="UP000009311"/>
    </source>
</evidence>
<reference evidence="2 3" key="1">
    <citation type="submission" date="2012-06" db="EMBL/GenBank/DDBJ databases">
        <title>Draft Genome Sequence of Lactobacillus pasteurii CRBIP 24.76T.</title>
        <authorList>
            <person name="Cousin S."/>
            <person name="Bouchier C."/>
            <person name="Loux V."/>
            <person name="Ma L."/>
            <person name="Creno S."/>
            <person name="Bizet C."/>
            <person name="Clermont D."/>
        </authorList>
    </citation>
    <scope>NUCLEOTIDE SEQUENCE [LARGE SCALE GENOMIC DNA]</scope>
    <source>
        <strain evidence="3">CRBIP 24.76T</strain>
    </source>
</reference>
<dbReference type="GO" id="GO:0004146">
    <property type="term" value="F:dihydrofolate reductase activity"/>
    <property type="evidence" value="ECO:0007669"/>
    <property type="project" value="UniProtKB-EC"/>
</dbReference>
<accession>I7LAG7</accession>
<dbReference type="GO" id="GO:0009231">
    <property type="term" value="P:riboflavin biosynthetic process"/>
    <property type="evidence" value="ECO:0007669"/>
    <property type="project" value="InterPro"/>
</dbReference>
<proteinExistence type="predicted"/>
<dbReference type="SUPFAM" id="SSF53597">
    <property type="entry name" value="Dihydrofolate reductase-like"/>
    <property type="match status" value="1"/>
</dbReference>
<dbReference type="EC" id="1.5.1.3" evidence="2"/>
<organism evidence="2 3">
    <name type="scientific">Lactobacillus pasteurii DSM 23907 = CRBIP 24.76</name>
    <dbReference type="NCBI Taxonomy" id="1423790"/>
    <lineage>
        <taxon>Bacteria</taxon>
        <taxon>Bacillati</taxon>
        <taxon>Bacillota</taxon>
        <taxon>Bacilli</taxon>
        <taxon>Lactobacillales</taxon>
        <taxon>Lactobacillaceae</taxon>
        <taxon>Lactobacillus</taxon>
    </lineage>
</organism>
<keyword evidence="2" id="KW-0560">Oxidoreductase</keyword>
<evidence type="ECO:0000259" key="1">
    <source>
        <dbReference type="Pfam" id="PF01872"/>
    </source>
</evidence>
<protein>
    <submittedName>
        <fullName evidence="2">Dihydrofolate reductase</fullName>
        <ecNumber evidence="2">1.5.1.3</ecNumber>
    </submittedName>
</protein>
<dbReference type="OrthoDB" id="195113at2"/>
<dbReference type="InterPro" id="IPR024072">
    <property type="entry name" value="DHFR-like_dom_sf"/>
</dbReference>
<dbReference type="Pfam" id="PF01872">
    <property type="entry name" value="RibD_C"/>
    <property type="match status" value="1"/>
</dbReference>
<dbReference type="eggNOG" id="COG0262">
    <property type="taxonomic scope" value="Bacteria"/>
</dbReference>
<gene>
    <name evidence="2" type="ORF">BN53_00940</name>
</gene>
<dbReference type="GO" id="GO:0008703">
    <property type="term" value="F:5-amino-6-(5-phosphoribosylamino)uracil reductase activity"/>
    <property type="evidence" value="ECO:0007669"/>
    <property type="project" value="InterPro"/>
</dbReference>
<sequence>MRKVTLFIAMSVDGFIATENGDVSWLAGEQSGQNDTQSYDEFIKEVDTVVMGYKTYHQLKTELSPNEWPYANCQTYVITSKHLANESNIIFTSKDPSSLVSELRQKQGKTIWICGGSQVIQPLIADGLIDEYYLNVIPTILGSGIRLFNRKFAKQDLHLVSSKSYNGITDLIYRRR</sequence>